<dbReference type="AlphaFoldDB" id="A0AAV4EW36"/>
<sequence length="131" mass="14499">MLRNFVTTVLQKKIDRVPCATTCSQMAYELGVLSTLQLTEFMLSQQYLCLSWDATSLEGERVNEIHVTANNTECLILDIKHLPGGKSSDYATHVMSAMTEAAASYARYSGSRQEEVYHAIKSSISATLTVL</sequence>
<name>A0AAV4EW36_9GAST</name>
<dbReference type="EMBL" id="BMAT01000357">
    <property type="protein sequence ID" value="GFR64721.1"/>
    <property type="molecule type" value="Genomic_DNA"/>
</dbReference>
<keyword evidence="2" id="KW-1185">Reference proteome</keyword>
<dbReference type="Proteomes" id="UP000762676">
    <property type="component" value="Unassembled WGS sequence"/>
</dbReference>
<comment type="caution">
    <text evidence="1">The sequence shown here is derived from an EMBL/GenBank/DDBJ whole genome shotgun (WGS) entry which is preliminary data.</text>
</comment>
<organism evidence="1 2">
    <name type="scientific">Elysia marginata</name>
    <dbReference type="NCBI Taxonomy" id="1093978"/>
    <lineage>
        <taxon>Eukaryota</taxon>
        <taxon>Metazoa</taxon>
        <taxon>Spiralia</taxon>
        <taxon>Lophotrochozoa</taxon>
        <taxon>Mollusca</taxon>
        <taxon>Gastropoda</taxon>
        <taxon>Heterobranchia</taxon>
        <taxon>Euthyneura</taxon>
        <taxon>Panpulmonata</taxon>
        <taxon>Sacoglossa</taxon>
        <taxon>Placobranchoidea</taxon>
        <taxon>Plakobranchidae</taxon>
        <taxon>Elysia</taxon>
    </lineage>
</organism>
<evidence type="ECO:0000313" key="1">
    <source>
        <dbReference type="EMBL" id="GFR64721.1"/>
    </source>
</evidence>
<accession>A0AAV4EW36</accession>
<evidence type="ECO:0000313" key="2">
    <source>
        <dbReference type="Proteomes" id="UP000762676"/>
    </source>
</evidence>
<gene>
    <name evidence="1" type="ORF">ElyMa_000184800</name>
</gene>
<protein>
    <submittedName>
        <fullName evidence="1">Uncharacterized protein</fullName>
    </submittedName>
</protein>
<reference evidence="1 2" key="1">
    <citation type="journal article" date="2021" name="Elife">
        <title>Chloroplast acquisition without the gene transfer in kleptoplastic sea slugs, Plakobranchus ocellatus.</title>
        <authorList>
            <person name="Maeda T."/>
            <person name="Takahashi S."/>
            <person name="Yoshida T."/>
            <person name="Shimamura S."/>
            <person name="Takaki Y."/>
            <person name="Nagai Y."/>
            <person name="Toyoda A."/>
            <person name="Suzuki Y."/>
            <person name="Arimoto A."/>
            <person name="Ishii H."/>
            <person name="Satoh N."/>
            <person name="Nishiyama T."/>
            <person name="Hasebe M."/>
            <person name="Maruyama T."/>
            <person name="Minagawa J."/>
            <person name="Obokata J."/>
            <person name="Shigenobu S."/>
        </authorList>
    </citation>
    <scope>NUCLEOTIDE SEQUENCE [LARGE SCALE GENOMIC DNA]</scope>
</reference>
<proteinExistence type="predicted"/>